<evidence type="ECO:0000313" key="1">
    <source>
        <dbReference type="EMBL" id="QHT85543.1"/>
    </source>
</evidence>
<dbReference type="EMBL" id="MN740042">
    <property type="protein sequence ID" value="QHT85543.1"/>
    <property type="molecule type" value="Genomic_DNA"/>
</dbReference>
<sequence length="244" mass="29010">MYTLSQFADIRSTYSLPIEVKQKIHALCKQLGTELPFTMVQESVQLKDCLRELNKMTDENQEEKRTLLCSILEQHQEEIPAFAPIFFQALCKQVFFSKMYASLFLTLQQWPIFQDVFQTHFSMYEESFHTIRTCSPDDYDEYCKLKKENDERRAFSVFMVYCVQNGSVSQSCYEKTMETLEQCIRETVVLDKKEVMNEYVEHLYLLVTTMKQMHPLVQEIIKMNPKEYPGLNHKMIFRCMDIKV</sequence>
<name>A0A6C0I0A2_9ZZZZ</name>
<proteinExistence type="predicted"/>
<evidence type="ECO:0008006" key="2">
    <source>
        <dbReference type="Google" id="ProtNLM"/>
    </source>
</evidence>
<accession>A0A6C0I0A2</accession>
<reference evidence="1" key="1">
    <citation type="journal article" date="2020" name="Nature">
        <title>Giant virus diversity and host interactions through global metagenomics.</title>
        <authorList>
            <person name="Schulz F."/>
            <person name="Roux S."/>
            <person name="Paez-Espino D."/>
            <person name="Jungbluth S."/>
            <person name="Walsh D.A."/>
            <person name="Denef V.J."/>
            <person name="McMahon K.D."/>
            <person name="Konstantinidis K.T."/>
            <person name="Eloe-Fadrosh E.A."/>
            <person name="Kyrpides N.C."/>
            <person name="Woyke T."/>
        </authorList>
    </citation>
    <scope>NUCLEOTIDE SEQUENCE</scope>
    <source>
        <strain evidence="1">GVMAG-M-3300023184-17</strain>
    </source>
</reference>
<organism evidence="1">
    <name type="scientific">viral metagenome</name>
    <dbReference type="NCBI Taxonomy" id="1070528"/>
    <lineage>
        <taxon>unclassified sequences</taxon>
        <taxon>metagenomes</taxon>
        <taxon>organismal metagenomes</taxon>
    </lineage>
</organism>
<dbReference type="AlphaFoldDB" id="A0A6C0I0A2"/>
<protein>
    <recommendedName>
        <fullName evidence="2">MIF4G domain-containing protein</fullName>
    </recommendedName>
</protein>